<dbReference type="GO" id="GO:0006508">
    <property type="term" value="P:proteolysis"/>
    <property type="evidence" value="ECO:0007669"/>
    <property type="project" value="UniProtKB-KW"/>
</dbReference>
<keyword evidence="9 11" id="KW-1133">Transmembrane helix</keyword>
<evidence type="ECO:0000256" key="1">
    <source>
        <dbReference type="ARBA" id="ARBA00004651"/>
    </source>
</evidence>
<keyword evidence="6" id="KW-0547">Nucleotide-binding</keyword>
<dbReference type="SUPFAM" id="SSF52540">
    <property type="entry name" value="P-loop containing nucleoside triphosphate hydrolases"/>
    <property type="match status" value="1"/>
</dbReference>
<keyword evidence="7" id="KW-0378">Hydrolase</keyword>
<evidence type="ECO:0000256" key="5">
    <source>
        <dbReference type="ARBA" id="ARBA00022692"/>
    </source>
</evidence>
<keyword evidence="7" id="KW-0788">Thiol protease</keyword>
<feature type="domain" description="ABC transmembrane type-1" evidence="13">
    <location>
        <begin position="17"/>
        <end position="299"/>
    </location>
</feature>
<evidence type="ECO:0000256" key="7">
    <source>
        <dbReference type="ARBA" id="ARBA00022807"/>
    </source>
</evidence>
<comment type="subcellular location">
    <subcellularLocation>
        <location evidence="1">Cell membrane</location>
        <topology evidence="1">Multi-pass membrane protein</topology>
    </subcellularLocation>
</comment>
<dbReference type="GO" id="GO:0016887">
    <property type="term" value="F:ATP hydrolysis activity"/>
    <property type="evidence" value="ECO:0007669"/>
    <property type="project" value="InterPro"/>
</dbReference>
<dbReference type="InterPro" id="IPR039421">
    <property type="entry name" value="Type_1_exporter"/>
</dbReference>
<evidence type="ECO:0000256" key="10">
    <source>
        <dbReference type="ARBA" id="ARBA00023136"/>
    </source>
</evidence>
<dbReference type="GO" id="GO:0005524">
    <property type="term" value="F:ATP binding"/>
    <property type="evidence" value="ECO:0007669"/>
    <property type="project" value="UniProtKB-KW"/>
</dbReference>
<feature type="domain" description="ABC transporter" evidence="12">
    <location>
        <begin position="332"/>
        <end position="566"/>
    </location>
</feature>
<evidence type="ECO:0000259" key="13">
    <source>
        <dbReference type="PROSITE" id="PS50929"/>
    </source>
</evidence>
<feature type="transmembrane region" description="Helical" evidence="11">
    <location>
        <begin position="54"/>
        <end position="73"/>
    </location>
</feature>
<dbReference type="GO" id="GO:0005886">
    <property type="term" value="C:plasma membrane"/>
    <property type="evidence" value="ECO:0007669"/>
    <property type="project" value="UniProtKB-SubCell"/>
</dbReference>
<keyword evidence="3" id="KW-1003">Cell membrane</keyword>
<dbReference type="InterPro" id="IPR014216">
    <property type="entry name" value="ABC_transptr_CydD"/>
</dbReference>
<evidence type="ECO:0000313" key="14">
    <source>
        <dbReference type="EMBL" id="KRL38204.1"/>
    </source>
</evidence>
<dbReference type="Proteomes" id="UP000051155">
    <property type="component" value="Unassembled WGS sequence"/>
</dbReference>
<evidence type="ECO:0000259" key="12">
    <source>
        <dbReference type="PROSITE" id="PS50893"/>
    </source>
</evidence>
<comment type="caution">
    <text evidence="14">The sequence shown here is derived from an EMBL/GenBank/DDBJ whole genome shotgun (WGS) entry which is preliminary data.</text>
</comment>
<dbReference type="SUPFAM" id="SSF90123">
    <property type="entry name" value="ABC transporter transmembrane region"/>
    <property type="match status" value="1"/>
</dbReference>
<feature type="transmembrane region" description="Helical" evidence="11">
    <location>
        <begin position="158"/>
        <end position="178"/>
    </location>
</feature>
<feature type="transmembrane region" description="Helical" evidence="11">
    <location>
        <begin position="236"/>
        <end position="261"/>
    </location>
</feature>
<dbReference type="NCBIfam" id="TIGR02857">
    <property type="entry name" value="CydD"/>
    <property type="match status" value="1"/>
</dbReference>
<feature type="transmembrane region" description="Helical" evidence="11">
    <location>
        <begin position="135"/>
        <end position="152"/>
    </location>
</feature>
<evidence type="ECO:0000256" key="2">
    <source>
        <dbReference type="ARBA" id="ARBA00022448"/>
    </source>
</evidence>
<dbReference type="InterPro" id="IPR003439">
    <property type="entry name" value="ABC_transporter-like_ATP-bd"/>
</dbReference>
<sequence length="570" mass="64119">MIDKSILRFPHIKKILFLLTGITFLQAFAIVGQACFLAAAIVGLWNGLHIDSQFVNILLFAICFCARHSAIFLRERILDNYAAEQASSLRKQLLIKIFCVGPQVIQQNGTGNITTMVLEGIDQVENYLHLTLSKVISLMIVPWIVLLSILFFDWKSAAFLLIIFPVIIIFMVVLGYAAQSKADRQYKTYQILSNHFVDSLRGIDTLKFFGLSKQYGKSIFKTSERFRKATLNTLKIAILSTFALDFFTTLSIAVVAVMLGLRLIDGHILLYPALAILILSPEYFLPIRDFSSDYHATLNGKNSMGAISKILAIEEEKVEQQDLPTWSSESYLKINALDFGYKNEPTLSEVSLKVKGYQKIGIIGLSGAGKSTLINLLSGFLKPQAGQISVNGIEISSFSQHDWQKQIIYIPQNPYIFRATLRDNITFYQPDATTEQVHEAIRVVGLEQLVSELTQGIDTVIGEGSRSLSGGQAQRIALARAFLDKKRKILLFDEPTAHLDIETEVELKERMLPLMEDHLVFFATHRLHWMQEMDQIVVMEHGRIAEQGTLKDLKQHNGSFIRLSSSVGRL</sequence>
<dbReference type="GO" id="GO:0034040">
    <property type="term" value="F:ATPase-coupled lipid transmembrane transporter activity"/>
    <property type="evidence" value="ECO:0007669"/>
    <property type="project" value="TreeGrafter"/>
</dbReference>
<dbReference type="Pfam" id="PF00664">
    <property type="entry name" value="ABC_membrane"/>
    <property type="match status" value="1"/>
</dbReference>
<name>A0A0R1Q177_9LACO</name>
<evidence type="ECO:0000256" key="3">
    <source>
        <dbReference type="ARBA" id="ARBA00022475"/>
    </source>
</evidence>
<dbReference type="OrthoDB" id="9806127at2"/>
<dbReference type="GO" id="GO:0042883">
    <property type="term" value="P:cysteine transport"/>
    <property type="evidence" value="ECO:0007669"/>
    <property type="project" value="InterPro"/>
</dbReference>
<dbReference type="InterPro" id="IPR027417">
    <property type="entry name" value="P-loop_NTPase"/>
</dbReference>
<dbReference type="PROSITE" id="PS00211">
    <property type="entry name" value="ABC_TRANSPORTER_1"/>
    <property type="match status" value="1"/>
</dbReference>
<dbReference type="PROSITE" id="PS51257">
    <property type="entry name" value="PROKAR_LIPOPROTEIN"/>
    <property type="match status" value="1"/>
</dbReference>
<evidence type="ECO:0000256" key="11">
    <source>
        <dbReference type="SAM" id="Phobius"/>
    </source>
</evidence>
<dbReference type="CDD" id="cd18584">
    <property type="entry name" value="ABC_6TM_AarD_CydD"/>
    <property type="match status" value="1"/>
</dbReference>
<evidence type="ECO:0000256" key="8">
    <source>
        <dbReference type="ARBA" id="ARBA00022840"/>
    </source>
</evidence>
<feature type="transmembrane region" description="Helical" evidence="11">
    <location>
        <begin position="267"/>
        <end position="285"/>
    </location>
</feature>
<keyword evidence="10 11" id="KW-0472">Membrane</keyword>
<protein>
    <submittedName>
        <fullName evidence="14">Transport ATP-binding protein CydC</fullName>
    </submittedName>
</protein>
<keyword evidence="2" id="KW-0813">Transport</keyword>
<dbReference type="Gene3D" id="1.20.1560.10">
    <property type="entry name" value="ABC transporter type 1, transmembrane domain"/>
    <property type="match status" value="1"/>
</dbReference>
<dbReference type="AlphaFoldDB" id="A0A0R1Q177"/>
<dbReference type="PROSITE" id="PS50893">
    <property type="entry name" value="ABC_TRANSPORTER_2"/>
    <property type="match status" value="1"/>
</dbReference>
<evidence type="ECO:0000313" key="15">
    <source>
        <dbReference type="Proteomes" id="UP000051155"/>
    </source>
</evidence>
<dbReference type="RefSeq" id="WP_057736418.1">
    <property type="nucleotide sequence ID" value="NZ_AZEG01000006.1"/>
</dbReference>
<keyword evidence="4" id="KW-0645">Protease</keyword>
<evidence type="ECO:0000256" key="6">
    <source>
        <dbReference type="ARBA" id="ARBA00022741"/>
    </source>
</evidence>
<dbReference type="InterPro" id="IPR036640">
    <property type="entry name" value="ABC1_TM_sf"/>
</dbReference>
<proteinExistence type="predicted"/>
<dbReference type="Gene3D" id="3.40.50.300">
    <property type="entry name" value="P-loop containing nucleotide triphosphate hydrolases"/>
    <property type="match status" value="1"/>
</dbReference>
<dbReference type="InterPro" id="IPR011527">
    <property type="entry name" value="ABC1_TM_dom"/>
</dbReference>
<dbReference type="PANTHER" id="PTHR24221:SF614">
    <property type="entry name" value="GLUTATHIONE_L-CYSTEINE TRANSPORT SYSTEM ATP-BINDING_PERMEASE PROTEIN CYDC"/>
    <property type="match status" value="1"/>
</dbReference>
<evidence type="ECO:0000256" key="9">
    <source>
        <dbReference type="ARBA" id="ARBA00022989"/>
    </source>
</evidence>
<dbReference type="InterPro" id="IPR003593">
    <property type="entry name" value="AAA+_ATPase"/>
</dbReference>
<keyword evidence="5 11" id="KW-0812">Transmembrane</keyword>
<dbReference type="SMART" id="SM00382">
    <property type="entry name" value="AAA"/>
    <property type="match status" value="1"/>
</dbReference>
<dbReference type="PATRIC" id="fig|1423812.3.peg.2288"/>
<keyword evidence="15" id="KW-1185">Reference proteome</keyword>
<dbReference type="FunFam" id="3.40.50.300:FF:000299">
    <property type="entry name" value="ABC transporter ATP-binding protein/permease"/>
    <property type="match status" value="1"/>
</dbReference>
<keyword evidence="8 14" id="KW-0067">ATP-binding</keyword>
<reference evidence="14 15" key="1">
    <citation type="journal article" date="2015" name="Genome Announc.">
        <title>Expanding the biotechnology potential of lactobacilli through comparative genomics of 213 strains and associated genera.</title>
        <authorList>
            <person name="Sun Z."/>
            <person name="Harris H.M."/>
            <person name="McCann A."/>
            <person name="Guo C."/>
            <person name="Argimon S."/>
            <person name="Zhang W."/>
            <person name="Yang X."/>
            <person name="Jeffery I.B."/>
            <person name="Cooney J.C."/>
            <person name="Kagawa T.F."/>
            <person name="Liu W."/>
            <person name="Song Y."/>
            <person name="Salvetti E."/>
            <person name="Wrobel A."/>
            <person name="Rasinkangas P."/>
            <person name="Parkhill J."/>
            <person name="Rea M.C."/>
            <person name="O'Sullivan O."/>
            <person name="Ritari J."/>
            <person name="Douillard F.P."/>
            <person name="Paul Ross R."/>
            <person name="Yang R."/>
            <person name="Briner A.E."/>
            <person name="Felis G.E."/>
            <person name="de Vos W.M."/>
            <person name="Barrangou R."/>
            <person name="Klaenhammer T.R."/>
            <person name="Caufield P.W."/>
            <person name="Cui Y."/>
            <person name="Zhang H."/>
            <person name="O'Toole P.W."/>
        </authorList>
    </citation>
    <scope>NUCLEOTIDE SEQUENCE [LARGE SCALE GENOMIC DNA]</scope>
    <source>
        <strain evidence="14 15">DSM 19971</strain>
    </source>
</reference>
<dbReference type="GO" id="GO:0140359">
    <property type="term" value="F:ABC-type transporter activity"/>
    <property type="evidence" value="ECO:0007669"/>
    <property type="project" value="InterPro"/>
</dbReference>
<dbReference type="PANTHER" id="PTHR24221">
    <property type="entry name" value="ATP-BINDING CASSETTE SUB-FAMILY B"/>
    <property type="match status" value="1"/>
</dbReference>
<dbReference type="PROSITE" id="PS50929">
    <property type="entry name" value="ABC_TM1F"/>
    <property type="match status" value="1"/>
</dbReference>
<dbReference type="CDD" id="cd03228">
    <property type="entry name" value="ABCC_MRP_Like"/>
    <property type="match status" value="1"/>
</dbReference>
<dbReference type="InterPro" id="IPR017871">
    <property type="entry name" value="ABC_transporter-like_CS"/>
</dbReference>
<feature type="transmembrane region" description="Helical" evidence="11">
    <location>
        <begin position="15"/>
        <end position="42"/>
    </location>
</feature>
<dbReference type="STRING" id="1423812.FD20_GL002157"/>
<dbReference type="Pfam" id="PF00005">
    <property type="entry name" value="ABC_tran"/>
    <property type="match status" value="1"/>
</dbReference>
<evidence type="ECO:0000256" key="4">
    <source>
        <dbReference type="ARBA" id="ARBA00022670"/>
    </source>
</evidence>
<dbReference type="EMBL" id="AZEG01000006">
    <property type="protein sequence ID" value="KRL38204.1"/>
    <property type="molecule type" value="Genomic_DNA"/>
</dbReference>
<accession>A0A0R1Q177</accession>
<gene>
    <name evidence="14" type="ORF">FD20_GL002157</name>
</gene>
<organism evidence="14 15">
    <name type="scientific">Liquorilactobacillus uvarum DSM 19971</name>
    <dbReference type="NCBI Taxonomy" id="1423812"/>
    <lineage>
        <taxon>Bacteria</taxon>
        <taxon>Bacillati</taxon>
        <taxon>Bacillota</taxon>
        <taxon>Bacilli</taxon>
        <taxon>Lactobacillales</taxon>
        <taxon>Lactobacillaceae</taxon>
        <taxon>Liquorilactobacillus</taxon>
    </lineage>
</organism>
<dbReference type="GO" id="GO:0008234">
    <property type="term" value="F:cysteine-type peptidase activity"/>
    <property type="evidence" value="ECO:0007669"/>
    <property type="project" value="UniProtKB-KW"/>
</dbReference>